<evidence type="ECO:0000256" key="5">
    <source>
        <dbReference type="ARBA" id="ARBA00020076"/>
    </source>
</evidence>
<organism evidence="14 15">
    <name type="scientific">Rhizomicrobium electricum</name>
    <dbReference type="NCBI Taxonomy" id="480070"/>
    <lineage>
        <taxon>Bacteria</taxon>
        <taxon>Pseudomonadati</taxon>
        <taxon>Pseudomonadota</taxon>
        <taxon>Alphaproteobacteria</taxon>
        <taxon>Micropepsales</taxon>
        <taxon>Micropepsaceae</taxon>
        <taxon>Rhizomicrobium</taxon>
    </lineage>
</organism>
<keyword evidence="7 13" id="KW-0812">Transmembrane</keyword>
<evidence type="ECO:0000256" key="7">
    <source>
        <dbReference type="ARBA" id="ARBA00022692"/>
    </source>
</evidence>
<keyword evidence="10" id="KW-0408">Iron</keyword>
<keyword evidence="8" id="KW-0479">Metal-binding</keyword>
<comment type="function">
    <text evidence="2">Membrane-anchoring subunit of succinate dehydrogenase (SDH).</text>
</comment>
<dbReference type="NCBIfam" id="TIGR02970">
    <property type="entry name" value="succ_dehyd_cytB"/>
    <property type="match status" value="1"/>
</dbReference>
<name>A0ABP3P419_9PROT</name>
<proteinExistence type="inferred from homology"/>
<comment type="cofactor">
    <cofactor evidence="1">
        <name>heme</name>
        <dbReference type="ChEBI" id="CHEBI:30413"/>
    </cofactor>
</comment>
<evidence type="ECO:0000256" key="2">
    <source>
        <dbReference type="ARBA" id="ARBA00004050"/>
    </source>
</evidence>
<dbReference type="PROSITE" id="PS01000">
    <property type="entry name" value="SDH_CYT_1"/>
    <property type="match status" value="1"/>
</dbReference>
<dbReference type="Pfam" id="PF01127">
    <property type="entry name" value="Sdh_cyt"/>
    <property type="match status" value="1"/>
</dbReference>
<feature type="transmembrane region" description="Helical" evidence="13">
    <location>
        <begin position="68"/>
        <end position="85"/>
    </location>
</feature>
<dbReference type="InterPro" id="IPR034804">
    <property type="entry name" value="SQR/QFR_C/D"/>
</dbReference>
<evidence type="ECO:0000256" key="10">
    <source>
        <dbReference type="ARBA" id="ARBA00023004"/>
    </source>
</evidence>
<evidence type="ECO:0000313" key="14">
    <source>
        <dbReference type="EMBL" id="GAA0555934.1"/>
    </source>
</evidence>
<comment type="caution">
    <text evidence="14">The sequence shown here is derived from an EMBL/GenBank/DDBJ whole genome shotgun (WGS) entry which is preliminary data.</text>
</comment>
<protein>
    <recommendedName>
        <fullName evidence="5">Succinate dehydrogenase cytochrome b556 subunit</fullName>
    </recommendedName>
</protein>
<keyword evidence="9 13" id="KW-1133">Transmembrane helix</keyword>
<reference evidence="15" key="1">
    <citation type="journal article" date="2019" name="Int. J. Syst. Evol. Microbiol.">
        <title>The Global Catalogue of Microorganisms (GCM) 10K type strain sequencing project: providing services to taxonomists for standard genome sequencing and annotation.</title>
        <authorList>
            <consortium name="The Broad Institute Genomics Platform"/>
            <consortium name="The Broad Institute Genome Sequencing Center for Infectious Disease"/>
            <person name="Wu L."/>
            <person name="Ma J."/>
        </authorList>
    </citation>
    <scope>NUCLEOTIDE SEQUENCE [LARGE SCALE GENOMIC DNA]</scope>
    <source>
        <strain evidence="15">JCM 15089</strain>
    </source>
</reference>
<dbReference type="CDD" id="cd03499">
    <property type="entry name" value="SQR_TypeC_SdhC"/>
    <property type="match status" value="1"/>
</dbReference>
<feature type="transmembrane region" description="Helical" evidence="13">
    <location>
        <begin position="106"/>
        <end position="130"/>
    </location>
</feature>
<dbReference type="EMBL" id="BAAADD010000001">
    <property type="protein sequence ID" value="GAA0555934.1"/>
    <property type="molecule type" value="Genomic_DNA"/>
</dbReference>
<accession>A0ABP3P419</accession>
<keyword evidence="11 13" id="KW-0472">Membrane</keyword>
<evidence type="ECO:0000256" key="13">
    <source>
        <dbReference type="SAM" id="Phobius"/>
    </source>
</evidence>
<dbReference type="SUPFAM" id="SSF81343">
    <property type="entry name" value="Fumarate reductase respiratory complex transmembrane subunits"/>
    <property type="match status" value="1"/>
</dbReference>
<comment type="similarity">
    <text evidence="4">Belongs to the cytochrome b560 family.</text>
</comment>
<feature type="transmembrane region" description="Helical" evidence="13">
    <location>
        <begin position="27"/>
        <end position="48"/>
    </location>
</feature>
<evidence type="ECO:0000256" key="4">
    <source>
        <dbReference type="ARBA" id="ARBA00007244"/>
    </source>
</evidence>
<evidence type="ECO:0000313" key="15">
    <source>
        <dbReference type="Proteomes" id="UP001499951"/>
    </source>
</evidence>
<sequence>MAEHLKPRPLSPFLTIFRWPVTMATSIVHRVTGVGLAGGLVVLVWWLIAASSGPEAYNFFIDLAETTIGQICLFGFTWALAYHAVNGIRHLAWDLGYGYQVRTADISGIAVIVLSVLIAIGVFAIAYAGYGGYYQ</sequence>
<dbReference type="Proteomes" id="UP001499951">
    <property type="component" value="Unassembled WGS sequence"/>
</dbReference>
<evidence type="ECO:0000256" key="1">
    <source>
        <dbReference type="ARBA" id="ARBA00001971"/>
    </source>
</evidence>
<dbReference type="PANTHER" id="PTHR10978">
    <property type="entry name" value="SUCCINATE DEHYDROGENASE CYTOCHROME B560 SUBUNIT"/>
    <property type="match status" value="1"/>
</dbReference>
<evidence type="ECO:0000256" key="3">
    <source>
        <dbReference type="ARBA" id="ARBA00004141"/>
    </source>
</evidence>
<evidence type="ECO:0000256" key="6">
    <source>
        <dbReference type="ARBA" id="ARBA00022617"/>
    </source>
</evidence>
<dbReference type="InterPro" id="IPR000701">
    <property type="entry name" value="SuccDH_FuR_B_TM-su"/>
</dbReference>
<dbReference type="PANTHER" id="PTHR10978:SF5">
    <property type="entry name" value="SUCCINATE DEHYDROGENASE CYTOCHROME B560 SUBUNIT, MITOCHONDRIAL"/>
    <property type="match status" value="1"/>
</dbReference>
<evidence type="ECO:0000256" key="12">
    <source>
        <dbReference type="ARBA" id="ARBA00025912"/>
    </source>
</evidence>
<comment type="subcellular location">
    <subcellularLocation>
        <location evidence="3">Membrane</location>
        <topology evidence="3">Multi-pass membrane protein</topology>
    </subcellularLocation>
</comment>
<dbReference type="PROSITE" id="PS01001">
    <property type="entry name" value="SDH_CYT_2"/>
    <property type="match status" value="1"/>
</dbReference>
<keyword evidence="6" id="KW-0349">Heme</keyword>
<keyword evidence="15" id="KW-1185">Reference proteome</keyword>
<dbReference type="InterPro" id="IPR018495">
    <property type="entry name" value="Succ_DH_cyt_bsu_CS"/>
</dbReference>
<dbReference type="RefSeq" id="WP_166930269.1">
    <property type="nucleotide sequence ID" value="NZ_BAAADD010000001.1"/>
</dbReference>
<comment type="subunit">
    <text evidence="12">Part of an enzyme complex containing four subunits: a flavoprotein, an iron-sulfur protein, plus two membrane-anchoring proteins, SdhC and SdhD. The complex can form homotrimers.</text>
</comment>
<dbReference type="PIRSF" id="PIRSF000178">
    <property type="entry name" value="SDH_cyt_b560"/>
    <property type="match status" value="1"/>
</dbReference>
<evidence type="ECO:0000256" key="11">
    <source>
        <dbReference type="ARBA" id="ARBA00023136"/>
    </source>
</evidence>
<evidence type="ECO:0000256" key="9">
    <source>
        <dbReference type="ARBA" id="ARBA00022989"/>
    </source>
</evidence>
<dbReference type="Gene3D" id="1.20.1300.10">
    <property type="entry name" value="Fumarate reductase/succinate dehydrogenase, transmembrane subunit"/>
    <property type="match status" value="1"/>
</dbReference>
<gene>
    <name evidence="14" type="primary">sdhC</name>
    <name evidence="14" type="ORF">GCM10008942_00500</name>
</gene>
<evidence type="ECO:0000256" key="8">
    <source>
        <dbReference type="ARBA" id="ARBA00022723"/>
    </source>
</evidence>
<dbReference type="InterPro" id="IPR014314">
    <property type="entry name" value="Succ_DH_cytb556"/>
</dbReference>